<dbReference type="GO" id="GO:0031543">
    <property type="term" value="F:peptidyl-proline dioxygenase activity"/>
    <property type="evidence" value="ECO:0007669"/>
    <property type="project" value="TreeGrafter"/>
</dbReference>
<keyword evidence="2" id="KW-0479">Metal-binding</keyword>
<sequence length="349" mass="39700">MVSNKKKKKSKAKVIKANEEGGSGDALDKYRVKYGLVGKSEFWWIFDDTLEEIGRMLERDNYVVLDQFLPGDLANGLHRELLRAYKAGRLPETKHEMVGCPRLELGSLAGGKTGDSLTYQMDAVRGDYVAWFDGKEKACEWNVLPTYLQRIDTLVAELAEHVKELVNTASVRSNAMATCYPGNGAHYVRHCDNTTTIRNGRKITSLFYSNPDWVPGDGGELRIFNPQDALEEKDRVYTKIRDIEPLSNRVVLFFADERVPHEVLPTNSMRFAITTWYFDKVEKEAANSLKGRKNVEEEERIKREISKFQSKYGEEALIVAKGQDTKADDEKVKEATVCITETSNIWQLD</sequence>
<dbReference type="PROSITE" id="PS51471">
    <property type="entry name" value="FE2OG_OXY"/>
    <property type="match status" value="1"/>
</dbReference>
<dbReference type="Gene3D" id="2.60.120.620">
    <property type="entry name" value="q2cbj1_9rhob like domain"/>
    <property type="match status" value="1"/>
</dbReference>
<evidence type="ECO:0000256" key="4">
    <source>
        <dbReference type="ARBA" id="ARBA00022964"/>
    </source>
</evidence>
<comment type="cofactor">
    <cofactor evidence="1">
        <name>L-ascorbate</name>
        <dbReference type="ChEBI" id="CHEBI:38290"/>
    </cofactor>
</comment>
<dbReference type="InterPro" id="IPR044862">
    <property type="entry name" value="Pro_4_hyd_alph_FE2OG_OXY"/>
</dbReference>
<dbReference type="GO" id="GO:0008198">
    <property type="term" value="F:ferrous iron binding"/>
    <property type="evidence" value="ECO:0007669"/>
    <property type="project" value="TreeGrafter"/>
</dbReference>
<dbReference type="GO" id="GO:0071456">
    <property type="term" value="P:cellular response to hypoxia"/>
    <property type="evidence" value="ECO:0007669"/>
    <property type="project" value="TreeGrafter"/>
</dbReference>
<protein>
    <recommendedName>
        <fullName evidence="7">Fe2OG dioxygenase domain-containing protein</fullName>
    </recommendedName>
</protein>
<evidence type="ECO:0000256" key="6">
    <source>
        <dbReference type="ARBA" id="ARBA00023004"/>
    </source>
</evidence>
<keyword evidence="4" id="KW-0223">Dioxygenase</keyword>
<keyword evidence="3" id="KW-0847">Vitamin C</keyword>
<organism evidence="8">
    <name type="scientific">Mucochytrium quahogii</name>
    <dbReference type="NCBI Taxonomy" id="96639"/>
    <lineage>
        <taxon>Eukaryota</taxon>
        <taxon>Sar</taxon>
        <taxon>Stramenopiles</taxon>
        <taxon>Bigyra</taxon>
        <taxon>Labyrinthulomycetes</taxon>
        <taxon>Thraustochytrida</taxon>
        <taxon>Thraustochytriidae</taxon>
        <taxon>Mucochytrium</taxon>
    </lineage>
</organism>
<accession>A0A7S2RN91</accession>
<reference evidence="8" key="1">
    <citation type="submission" date="2021-01" db="EMBL/GenBank/DDBJ databases">
        <authorList>
            <person name="Corre E."/>
            <person name="Pelletier E."/>
            <person name="Niang G."/>
            <person name="Scheremetjew M."/>
            <person name="Finn R."/>
            <person name="Kale V."/>
            <person name="Holt S."/>
            <person name="Cochrane G."/>
            <person name="Meng A."/>
            <person name="Brown T."/>
            <person name="Cohen L."/>
        </authorList>
    </citation>
    <scope>NUCLEOTIDE SEQUENCE</scope>
    <source>
        <strain evidence="8">NY070348D</strain>
    </source>
</reference>
<evidence type="ECO:0000313" key="8">
    <source>
        <dbReference type="EMBL" id="CAD9675883.1"/>
    </source>
</evidence>
<gene>
    <name evidence="8" type="ORF">QSP1433_LOCUS5240</name>
</gene>
<proteinExistence type="predicted"/>
<dbReference type="InterPro" id="IPR051559">
    <property type="entry name" value="HIF_prolyl_hydroxylases"/>
</dbReference>
<evidence type="ECO:0000256" key="1">
    <source>
        <dbReference type="ARBA" id="ARBA00001961"/>
    </source>
</evidence>
<evidence type="ECO:0000256" key="5">
    <source>
        <dbReference type="ARBA" id="ARBA00023002"/>
    </source>
</evidence>
<dbReference type="AlphaFoldDB" id="A0A7S2RN91"/>
<dbReference type="InterPro" id="IPR005123">
    <property type="entry name" value="Oxoglu/Fe-dep_dioxygenase_dom"/>
</dbReference>
<evidence type="ECO:0000259" key="7">
    <source>
        <dbReference type="PROSITE" id="PS51471"/>
    </source>
</evidence>
<dbReference type="PANTHER" id="PTHR12907">
    <property type="entry name" value="EGL NINE HOMOLOG-RELATED"/>
    <property type="match status" value="1"/>
</dbReference>
<feature type="domain" description="Fe2OG dioxygenase" evidence="7">
    <location>
        <begin position="167"/>
        <end position="279"/>
    </location>
</feature>
<dbReference type="Pfam" id="PF13640">
    <property type="entry name" value="2OG-FeII_Oxy_3"/>
    <property type="match status" value="1"/>
</dbReference>
<dbReference type="InterPro" id="IPR006620">
    <property type="entry name" value="Pro_4_hyd_alph"/>
</dbReference>
<evidence type="ECO:0000256" key="3">
    <source>
        <dbReference type="ARBA" id="ARBA00022896"/>
    </source>
</evidence>
<dbReference type="PANTHER" id="PTHR12907:SF26">
    <property type="entry name" value="HIF PROLYL HYDROXYLASE, ISOFORM C"/>
    <property type="match status" value="1"/>
</dbReference>
<dbReference type="GO" id="GO:0031418">
    <property type="term" value="F:L-ascorbic acid binding"/>
    <property type="evidence" value="ECO:0007669"/>
    <property type="project" value="UniProtKB-KW"/>
</dbReference>
<dbReference type="EMBL" id="HBHK01008430">
    <property type="protein sequence ID" value="CAD9675883.1"/>
    <property type="molecule type" value="Transcribed_RNA"/>
</dbReference>
<dbReference type="SMART" id="SM00702">
    <property type="entry name" value="P4Hc"/>
    <property type="match status" value="1"/>
</dbReference>
<evidence type="ECO:0000256" key="2">
    <source>
        <dbReference type="ARBA" id="ARBA00022723"/>
    </source>
</evidence>
<name>A0A7S2RN91_9STRA</name>
<keyword evidence="6" id="KW-0408">Iron</keyword>
<keyword evidence="5" id="KW-0560">Oxidoreductase</keyword>